<dbReference type="Proteomes" id="UP000663889">
    <property type="component" value="Unassembled WGS sequence"/>
</dbReference>
<organism evidence="4 5">
    <name type="scientific">Rotaria sordida</name>
    <dbReference type="NCBI Taxonomy" id="392033"/>
    <lineage>
        <taxon>Eukaryota</taxon>
        <taxon>Metazoa</taxon>
        <taxon>Spiralia</taxon>
        <taxon>Gnathifera</taxon>
        <taxon>Rotifera</taxon>
        <taxon>Eurotatoria</taxon>
        <taxon>Bdelloidea</taxon>
        <taxon>Philodinida</taxon>
        <taxon>Philodinidae</taxon>
        <taxon>Rotaria</taxon>
    </lineage>
</organism>
<dbReference type="PANTHER" id="PTHR46580:SF4">
    <property type="entry name" value="ATP_GTP-BINDING PROTEIN"/>
    <property type="match status" value="1"/>
</dbReference>
<dbReference type="Gene3D" id="2.30.30.100">
    <property type="match status" value="6"/>
</dbReference>
<dbReference type="Gene3D" id="2.130.10.130">
    <property type="entry name" value="Integrin alpha, N-terminal"/>
    <property type="match status" value="4"/>
</dbReference>
<sequence>MIGSICEMTFKSIVKSSIVHSSNPRFIAVGDLNNDNKIDMAVANFGTDTIGIFLSNDDQTFSNEQIYSTGFESRPSSIVINDFNNDNGLDIVVANSGTNNIGLFIGYHNGTFHDQIIFSTGSFRPWFIAAGDFNKDYQLDIAIVYYNTDNIGILMGNHNGSFQSPIIYSTGYDSLPRSLAIGDFDNDNQLDIVVANYGTNNIRIFMGYFNGTFASEQSYTINHNSNPSSVVLADLNNDHQLDIIVANHGTGNLGIFLGHHNGTFAKQITYLIGSKSRPQFLSVGYFDKNNYPDVVVVDSENDQIHVLLGCENSTFCTLTTYDLINGSSPMMVAIADFDNDNQSDIAIANYGTNYITVAIRYFIEPSIRQATYFVGRDSRPSAVVIHDFNNDGKLDLAIDNFNDNYILILNGDNNGTFVRGGEYSTGIGSSPQYQCLADLNNDNRMDIIIANLGSDCVGVLLGQDNGTFTNIVTYSTGIGSGPWFVAVGDLNNDNHPDIVSANINTNNIGVLIGFGNGSFADVVLYFTGTNSNPISITVGDVNNDNQLDIVVSLSNANSIAVFLGNGTGIFGMFATYSTGKFSGPFVVVLADFNRDNNLDIAVANPNTGNVGVFLGVGNGTFMKQVTFSTGSGSLPYFITVADFNHDNYADIAVTNTGSNEVLIFTGNGNGHFELARRYPTGSGSGPYGIAVADLKNDKQLMIVVTYWGNGYVAVLTEYNAAEFVNRTAYLTGSAPHPYSLAVGNFNNDNRPDIVVANSDTNDLIIYFASENGSFNAQTILPIGIDSYPQYVITGDINTDKQLDIITVNSKSNTINIIMGDGNGNFSDQIKYSTGPNSHPYGIAMSDFNNDGRVDFVIANEGTDSIGVLFGFHYASFQNPTTYSNDNNQRPMAIIVNDFNNDNYIDIATVFSLTDNLAVLLGYGNASFGPMITYSTGIDSTPYMLAANDFNNDGQMDIVVANYGTNNLGILIGYNNGSFATMTTYSTGFQSNPFYVAVGDFNNDNRTDIISVNWGSNSIGIFLGYGNGNFAVMITYSTGDSSNPCAAAVGDINHDDQLDIVVVNYGTSTIGIFLGYGNGNFQNQVTYSTGYQSWPTSVVIGDFNNDNQSDIGVANFNINNVGIFLGYGNGSFSNVVPYSTGDSSSPQCAVVGDFNNDKILDIAVASYGTSGIAVLFGFGDGSFLLGTGYSSGMGSVPWSLAAADFNNDTRLDIAVTGTLSNTIVVLLGYGYESFADVTKYNTGDGSMPHSVAVADFNNDGWSDVIVANYGTDNVGLFLGYGTKGFDSMITFSTGINSAPYCLAIGHFNNDNYLDIVVTNSQTDNVVILFGFDNGTFTIGVIYSTGARSQPSAVAVGDLNQDNILDIVIANFGTNSILILYGYGNGSFGNDTLYQLGYEYSPTSVVLTDLNNDNWTDIAIACYNTDHLEILMKMC</sequence>
<proteinExistence type="predicted"/>
<evidence type="ECO:0000256" key="1">
    <source>
        <dbReference type="ARBA" id="ARBA00022729"/>
    </source>
</evidence>
<dbReference type="EMBL" id="CAJNOU010003649">
    <property type="protein sequence ID" value="CAF1402038.1"/>
    <property type="molecule type" value="Genomic_DNA"/>
</dbReference>
<dbReference type="InterPro" id="IPR028994">
    <property type="entry name" value="Integrin_alpha_N"/>
</dbReference>
<dbReference type="InterPro" id="IPR013519">
    <property type="entry name" value="Int_alpha_beta-p"/>
</dbReference>
<dbReference type="Pfam" id="PF13517">
    <property type="entry name" value="FG-GAP_3"/>
    <property type="match status" value="11"/>
</dbReference>
<reference evidence="4" key="1">
    <citation type="submission" date="2021-02" db="EMBL/GenBank/DDBJ databases">
        <authorList>
            <person name="Nowell W R."/>
        </authorList>
    </citation>
    <scope>NUCLEOTIDE SEQUENCE</scope>
</reference>
<evidence type="ECO:0000256" key="3">
    <source>
        <dbReference type="ARBA" id="ARBA00023180"/>
    </source>
</evidence>
<evidence type="ECO:0000313" key="5">
    <source>
        <dbReference type="Proteomes" id="UP000663889"/>
    </source>
</evidence>
<dbReference type="SMART" id="SM00191">
    <property type="entry name" value="Int_alpha"/>
    <property type="match status" value="5"/>
</dbReference>
<keyword evidence="1" id="KW-0732">Signal</keyword>
<evidence type="ECO:0000313" key="4">
    <source>
        <dbReference type="EMBL" id="CAF1402038.1"/>
    </source>
</evidence>
<evidence type="ECO:0000256" key="2">
    <source>
        <dbReference type="ARBA" id="ARBA00022737"/>
    </source>
</evidence>
<comment type="caution">
    <text evidence="4">The sequence shown here is derived from an EMBL/GenBank/DDBJ whole genome shotgun (WGS) entry which is preliminary data.</text>
</comment>
<dbReference type="InterPro" id="IPR013517">
    <property type="entry name" value="FG-GAP"/>
</dbReference>
<name>A0A815L6F6_9BILA</name>
<keyword evidence="3" id="KW-0325">Glycoprotein</keyword>
<keyword evidence="2" id="KW-0677">Repeat</keyword>
<dbReference type="SUPFAM" id="SSF69318">
    <property type="entry name" value="Integrin alpha N-terminal domain"/>
    <property type="match status" value="5"/>
</dbReference>
<gene>
    <name evidence="4" type="ORF">SEV965_LOCUS31492</name>
</gene>
<dbReference type="PANTHER" id="PTHR46580">
    <property type="entry name" value="SENSOR KINASE-RELATED"/>
    <property type="match status" value="1"/>
</dbReference>
<protein>
    <submittedName>
        <fullName evidence="4">Uncharacterized protein</fullName>
    </submittedName>
</protein>
<accession>A0A815L6F6</accession>